<dbReference type="OrthoDB" id="2648027at2"/>
<keyword evidence="2" id="KW-1185">Reference proteome</keyword>
<dbReference type="RefSeq" id="WP_110393455.1">
    <property type="nucleotide sequence ID" value="NZ_JADIJL010000002.1"/>
</dbReference>
<proteinExistence type="predicted"/>
<dbReference type="AlphaFoldDB" id="A0A2V3WAC6"/>
<dbReference type="EMBL" id="QJJQ01000001">
    <property type="protein sequence ID" value="PXW90178.1"/>
    <property type="molecule type" value="Genomic_DNA"/>
</dbReference>
<evidence type="ECO:0000313" key="1">
    <source>
        <dbReference type="EMBL" id="PXW90178.1"/>
    </source>
</evidence>
<evidence type="ECO:0000313" key="2">
    <source>
        <dbReference type="Proteomes" id="UP000247978"/>
    </source>
</evidence>
<gene>
    <name evidence="1" type="ORF">DFR56_10187</name>
</gene>
<sequence>MTAAITLWEAYLIETPLAKGLDADRLLAYVVAGDRKELNAFDDTFDYDDLIESYKKDPETIETAIKSGYTVKFISIHGIKRLVRLKFGLIENEDYVVQNEEKLIGIPLNEEQLHMLKELLSPQWHVDVNEEKQGSYEVNVAHVINVN</sequence>
<reference evidence="1 2" key="1">
    <citation type="submission" date="2018-05" db="EMBL/GenBank/DDBJ databases">
        <title>Genomic Encyclopedia of Type Strains, Phase IV (KMG-IV): sequencing the most valuable type-strain genomes for metagenomic binning, comparative biology and taxonomic classification.</title>
        <authorList>
            <person name="Goeker M."/>
        </authorList>
    </citation>
    <scope>NUCLEOTIDE SEQUENCE [LARGE SCALE GENOMIC DNA]</scope>
    <source>
        <strain evidence="1 2">DSM 28556</strain>
    </source>
</reference>
<name>A0A2V3WAC6_9BACI</name>
<dbReference type="Proteomes" id="UP000247978">
    <property type="component" value="Unassembled WGS sequence"/>
</dbReference>
<comment type="caution">
    <text evidence="1">The sequence shown here is derived from an EMBL/GenBank/DDBJ whole genome shotgun (WGS) entry which is preliminary data.</text>
</comment>
<organism evidence="1 2">
    <name type="scientific">Pseudogracilibacillus auburnensis</name>
    <dbReference type="NCBI Taxonomy" id="1494959"/>
    <lineage>
        <taxon>Bacteria</taxon>
        <taxon>Bacillati</taxon>
        <taxon>Bacillota</taxon>
        <taxon>Bacilli</taxon>
        <taxon>Bacillales</taxon>
        <taxon>Bacillaceae</taxon>
        <taxon>Pseudogracilibacillus</taxon>
    </lineage>
</organism>
<protein>
    <submittedName>
        <fullName evidence="1">Uncharacterized protein</fullName>
    </submittedName>
</protein>
<accession>A0A2V3WAC6</accession>